<organism evidence="2 3">
    <name type="scientific">Dimargaris cristalligena</name>
    <dbReference type="NCBI Taxonomy" id="215637"/>
    <lineage>
        <taxon>Eukaryota</taxon>
        <taxon>Fungi</taxon>
        <taxon>Fungi incertae sedis</taxon>
        <taxon>Zoopagomycota</taxon>
        <taxon>Kickxellomycotina</taxon>
        <taxon>Dimargaritomycetes</taxon>
        <taxon>Dimargaritales</taxon>
        <taxon>Dimargaritaceae</taxon>
        <taxon>Dimargaris</taxon>
    </lineage>
</organism>
<feature type="signal peptide" evidence="1">
    <location>
        <begin position="1"/>
        <end position="20"/>
    </location>
</feature>
<evidence type="ECO:0000313" key="2">
    <source>
        <dbReference type="EMBL" id="RKP35785.1"/>
    </source>
</evidence>
<evidence type="ECO:0000256" key="1">
    <source>
        <dbReference type="SAM" id="SignalP"/>
    </source>
</evidence>
<protein>
    <recommendedName>
        <fullName evidence="4">F-box domain-containing protein</fullName>
    </recommendedName>
</protein>
<keyword evidence="3" id="KW-1185">Reference proteome</keyword>
<evidence type="ECO:0000313" key="3">
    <source>
        <dbReference type="Proteomes" id="UP000268162"/>
    </source>
</evidence>
<sequence length="527" mass="59096">MGWPLLMGLAFSLAIQYASAAPSISMHSHDRDDFDVEQSPKVKGLKHSGRLPGELMQKIAVDSSPLTRHHLSQLSKEYQSYALNADYKLTQELYDSLKTALALAEDSQSSEPYKVFQAWNQLVAQPLAANLFLNAVSSWDPTVGLIKRSSRNPNHFIPRKVVSDFYQYLLSNQNNPFFQPAAATWQYINTKTLPPPILASRFPLLALVDQQNDGKELLEMFNILGTSSLKVLSSRESCPPKELEKVDQIRRKIFPDPILLDTDSPNQPAIAPVAFTTDLPKWLDGLILNIIPMIMTRLSTELRFKELLDFMAGLKLWLERTYPEHDKGLRIYHSFNQFAVLLAAVAQQPEWLTEFTKVYIDPSSGIAANDLRKAQWELVNIMKMINLPNGAGFLASQWELAQPSEGIQKTDSGSNVGASPDFLANEEIAEDADSYDEFNDLPIITHIHLTDDNQMGLLAYMPNFDRDELPLVSNMGPGATNYLSLDLFSESLKPEYLEQLEVVLDTPVTSNTGSEDYVGIYNILNPS</sequence>
<gene>
    <name evidence="2" type="ORF">BJ085DRAFT_33931</name>
</gene>
<name>A0A4P9ZR22_9FUNG</name>
<feature type="chain" id="PRO_5020779358" description="F-box domain-containing protein" evidence="1">
    <location>
        <begin position="21"/>
        <end position="527"/>
    </location>
</feature>
<dbReference type="EMBL" id="ML002789">
    <property type="protein sequence ID" value="RKP35785.1"/>
    <property type="molecule type" value="Genomic_DNA"/>
</dbReference>
<evidence type="ECO:0008006" key="4">
    <source>
        <dbReference type="Google" id="ProtNLM"/>
    </source>
</evidence>
<proteinExistence type="predicted"/>
<dbReference type="AlphaFoldDB" id="A0A4P9ZR22"/>
<accession>A0A4P9ZR22</accession>
<dbReference type="Proteomes" id="UP000268162">
    <property type="component" value="Unassembled WGS sequence"/>
</dbReference>
<keyword evidence="1" id="KW-0732">Signal</keyword>
<reference evidence="3" key="1">
    <citation type="journal article" date="2018" name="Nat. Microbiol.">
        <title>Leveraging single-cell genomics to expand the fungal tree of life.</title>
        <authorList>
            <person name="Ahrendt S.R."/>
            <person name="Quandt C.A."/>
            <person name="Ciobanu D."/>
            <person name="Clum A."/>
            <person name="Salamov A."/>
            <person name="Andreopoulos B."/>
            <person name="Cheng J.F."/>
            <person name="Woyke T."/>
            <person name="Pelin A."/>
            <person name="Henrissat B."/>
            <person name="Reynolds N.K."/>
            <person name="Benny G.L."/>
            <person name="Smith M.E."/>
            <person name="James T.Y."/>
            <person name="Grigoriev I.V."/>
        </authorList>
    </citation>
    <scope>NUCLEOTIDE SEQUENCE [LARGE SCALE GENOMIC DNA]</scope>
    <source>
        <strain evidence="3">RSA 468</strain>
    </source>
</reference>